<dbReference type="Pfam" id="PF01899">
    <property type="entry name" value="MNHE"/>
    <property type="match status" value="1"/>
</dbReference>
<keyword evidence="5 7" id="KW-1133">Transmembrane helix</keyword>
<dbReference type="Proteomes" id="UP000672027">
    <property type="component" value="Chromosome"/>
</dbReference>
<evidence type="ECO:0000256" key="5">
    <source>
        <dbReference type="ARBA" id="ARBA00022989"/>
    </source>
</evidence>
<sequence>MPYIALLTLSLYAFWLVMSGFWDNPLLLTLGAVSTALVAWLSWRIEKHYPFHSFMRVLANLPRYWPWLVWEVVKSNADVLKRIWLPSRYPIDPAQSVLPMSQQSRVGRTIYANSITLTPGTIAVRVDGDKVFVHALHSDSIRDLEQGDMDRRVTALEGKSA</sequence>
<keyword evidence="3" id="KW-1003">Cell membrane</keyword>
<evidence type="ECO:0000256" key="1">
    <source>
        <dbReference type="ARBA" id="ARBA00004651"/>
    </source>
</evidence>
<keyword evidence="6 7" id="KW-0472">Membrane</keyword>
<keyword evidence="4 7" id="KW-0812">Transmembrane</keyword>
<protein>
    <submittedName>
        <fullName evidence="8">Na+/H+ antiporter subunit E</fullName>
    </submittedName>
</protein>
<evidence type="ECO:0000256" key="3">
    <source>
        <dbReference type="ARBA" id="ARBA00022475"/>
    </source>
</evidence>
<reference evidence="8 9" key="1">
    <citation type="submission" date="2021-04" db="EMBL/GenBank/DDBJ databases">
        <title>Genomics, taxonomy and metabolism of representatives of sulfur bacteria of the genus Thiothrix: Thiothrix fructosivorans QT, Thiothrix unzii A1T and three new species, Thiothrix subterranea sp. nov., Thiothrix litoralis sp. nov. and 'Candidatus Thiothrix anitrata' sp. nov.</title>
        <authorList>
            <person name="Ravin N.V."/>
            <person name="Smolyakov D."/>
            <person name="Rudenko T.S."/>
            <person name="Mardanov A.V."/>
            <person name="Beletsky A.V."/>
            <person name="Markov N.D."/>
            <person name="Fomenkov A.I."/>
            <person name="Roberts R.J."/>
            <person name="Karnachuk O.V."/>
            <person name="Novikov A."/>
            <person name="Grabovich M.Y."/>
        </authorList>
    </citation>
    <scope>NUCLEOTIDE SEQUENCE [LARGE SCALE GENOMIC DNA]</scope>
    <source>
        <strain evidence="8 9">A52</strain>
    </source>
</reference>
<evidence type="ECO:0000313" key="8">
    <source>
        <dbReference type="EMBL" id="QTR50408.1"/>
    </source>
</evidence>
<dbReference type="PANTHER" id="PTHR34584:SF1">
    <property type="entry name" value="NA(+)_H(+) ANTIPORTER SUBUNIT E1"/>
    <property type="match status" value="1"/>
</dbReference>
<evidence type="ECO:0000256" key="7">
    <source>
        <dbReference type="SAM" id="Phobius"/>
    </source>
</evidence>
<comment type="similarity">
    <text evidence="2">Belongs to the CPA3 antiporters (TC 2.A.63) subunit E family.</text>
</comment>
<name>A0ABX7X6N4_9GAMM</name>
<proteinExistence type="inferred from homology"/>
<dbReference type="InterPro" id="IPR002758">
    <property type="entry name" value="Cation_antiport_E"/>
</dbReference>
<evidence type="ECO:0000313" key="9">
    <source>
        <dbReference type="Proteomes" id="UP000672027"/>
    </source>
</evidence>
<feature type="transmembrane region" description="Helical" evidence="7">
    <location>
        <begin position="29"/>
        <end position="46"/>
    </location>
</feature>
<evidence type="ECO:0000256" key="2">
    <source>
        <dbReference type="ARBA" id="ARBA00006228"/>
    </source>
</evidence>
<evidence type="ECO:0000256" key="4">
    <source>
        <dbReference type="ARBA" id="ARBA00022692"/>
    </source>
</evidence>
<dbReference type="EMBL" id="CP072800">
    <property type="protein sequence ID" value="QTR50408.1"/>
    <property type="molecule type" value="Genomic_DNA"/>
</dbReference>
<keyword evidence="9" id="KW-1185">Reference proteome</keyword>
<comment type="subcellular location">
    <subcellularLocation>
        <location evidence="1">Cell membrane</location>
        <topology evidence="1">Multi-pass membrane protein</topology>
    </subcellularLocation>
</comment>
<gene>
    <name evidence="8" type="ORF">J8380_02145</name>
</gene>
<evidence type="ECO:0000256" key="6">
    <source>
        <dbReference type="ARBA" id="ARBA00023136"/>
    </source>
</evidence>
<organism evidence="8 9">
    <name type="scientific">Candidatus Thiothrix anitrata</name>
    <dbReference type="NCBI Taxonomy" id="2823902"/>
    <lineage>
        <taxon>Bacteria</taxon>
        <taxon>Pseudomonadati</taxon>
        <taxon>Pseudomonadota</taxon>
        <taxon>Gammaproteobacteria</taxon>
        <taxon>Thiotrichales</taxon>
        <taxon>Thiotrichaceae</taxon>
        <taxon>Thiothrix</taxon>
    </lineage>
</organism>
<dbReference type="PANTHER" id="PTHR34584">
    <property type="entry name" value="NA(+)/H(+) ANTIPORTER SUBUNIT E1"/>
    <property type="match status" value="1"/>
</dbReference>
<accession>A0ABX7X6N4</accession>
<dbReference type="RefSeq" id="WP_210227912.1">
    <property type="nucleotide sequence ID" value="NZ_CP072800.1"/>
</dbReference>